<reference evidence="2" key="1">
    <citation type="submission" date="2015-12" db="EMBL/GenBank/DDBJ databases">
        <title>Update maize B73 reference genome by single molecule sequencing technologies.</title>
        <authorList>
            <consortium name="Maize Genome Sequencing Project"/>
            <person name="Ware D."/>
        </authorList>
    </citation>
    <scope>NUCLEOTIDE SEQUENCE [LARGE SCALE GENOMIC DNA]</scope>
    <source>
        <strain evidence="2">cv. B73</strain>
    </source>
</reference>
<dbReference type="InParanoid" id="A0A804MGE2"/>
<keyword evidence="2" id="KW-1185">Reference proteome</keyword>
<reference evidence="1" key="3">
    <citation type="submission" date="2021-05" db="UniProtKB">
        <authorList>
            <consortium name="EnsemblPlants"/>
        </authorList>
    </citation>
    <scope>IDENTIFICATION</scope>
    <source>
        <strain evidence="1">cv. B73</strain>
    </source>
</reference>
<dbReference type="Gramene" id="Zm00001eb083580_T001">
    <property type="protein sequence ID" value="Zm00001eb083580_P001"/>
    <property type="gene ID" value="Zm00001eb083580"/>
</dbReference>
<proteinExistence type="predicted"/>
<reference evidence="1" key="2">
    <citation type="submission" date="2019-07" db="EMBL/GenBank/DDBJ databases">
        <authorList>
            <person name="Seetharam A."/>
            <person name="Woodhouse M."/>
            <person name="Cannon E."/>
        </authorList>
    </citation>
    <scope>NUCLEOTIDE SEQUENCE [LARGE SCALE GENOMIC DNA]</scope>
    <source>
        <strain evidence="1">cv. B73</strain>
    </source>
</reference>
<dbReference type="AlphaFoldDB" id="A0A804MGE2"/>
<accession>A0A804MGE2</accession>
<evidence type="ECO:0000313" key="2">
    <source>
        <dbReference type="Proteomes" id="UP000007305"/>
    </source>
</evidence>
<sequence>MLALDGAAAPLVRLRALERRDERVGQGRRVVAVVVAAEQRRRCRRGEAVERHVEAQLQRLALQRVGV</sequence>
<dbReference type="Proteomes" id="UP000007305">
    <property type="component" value="Chromosome 2"/>
</dbReference>
<organism evidence="1 2">
    <name type="scientific">Zea mays</name>
    <name type="common">Maize</name>
    <dbReference type="NCBI Taxonomy" id="4577"/>
    <lineage>
        <taxon>Eukaryota</taxon>
        <taxon>Viridiplantae</taxon>
        <taxon>Streptophyta</taxon>
        <taxon>Embryophyta</taxon>
        <taxon>Tracheophyta</taxon>
        <taxon>Spermatophyta</taxon>
        <taxon>Magnoliopsida</taxon>
        <taxon>Liliopsida</taxon>
        <taxon>Poales</taxon>
        <taxon>Poaceae</taxon>
        <taxon>PACMAD clade</taxon>
        <taxon>Panicoideae</taxon>
        <taxon>Andropogonodae</taxon>
        <taxon>Andropogoneae</taxon>
        <taxon>Tripsacinae</taxon>
        <taxon>Zea</taxon>
    </lineage>
</organism>
<name>A0A804MGE2_MAIZE</name>
<dbReference type="EnsemblPlants" id="Zm00001eb083580_T001">
    <property type="protein sequence ID" value="Zm00001eb083580_P001"/>
    <property type="gene ID" value="Zm00001eb083580"/>
</dbReference>
<protein>
    <submittedName>
        <fullName evidence="1">Uncharacterized protein</fullName>
    </submittedName>
</protein>
<evidence type="ECO:0000313" key="1">
    <source>
        <dbReference type="EnsemblPlants" id="Zm00001eb083580_P001"/>
    </source>
</evidence>